<evidence type="ECO:0000313" key="2">
    <source>
        <dbReference type="EMBL" id="SEI20757.1"/>
    </source>
</evidence>
<evidence type="ECO:0000259" key="1">
    <source>
        <dbReference type="PROSITE" id="PS50943"/>
    </source>
</evidence>
<sequence length="170" mass="19052">MTATDLLNDTGVRLQELGFGVEVDAPDDPNGETFLDISKNDFFTQISFRPHAGLGVFISDDAYGQRPDEVYRNAVKAANRVEQLFKQFEKSGSVGYLTLLEMRKLNNLSQVELAQALSIKQPSVNRIEKRENIKFETLAKHVAAMGGRLEMRVVFDEMEARLEIPTSQVG</sequence>
<dbReference type="PROSITE" id="PS50943">
    <property type="entry name" value="HTH_CROC1"/>
    <property type="match status" value="1"/>
</dbReference>
<reference evidence="2" key="3">
    <citation type="submission" date="2016-10" db="EMBL/GenBank/DDBJ databases">
        <authorList>
            <person name="de Groot N.N."/>
        </authorList>
    </citation>
    <scope>NUCLEOTIDE SEQUENCE [LARGE SCALE GENOMIC DNA]</scope>
    <source>
        <strain evidence="2">CCBAU85039</strain>
    </source>
</reference>
<accession>A0A1H8WIU5</accession>
<dbReference type="OrthoDB" id="8453032at2"/>
<evidence type="ECO:0000313" key="4">
    <source>
        <dbReference type="Proteomes" id="UP000183063"/>
    </source>
</evidence>
<dbReference type="InterPro" id="IPR010982">
    <property type="entry name" value="Lambda_DNA-bd_dom_sf"/>
</dbReference>
<dbReference type="InterPro" id="IPR001387">
    <property type="entry name" value="Cro/C1-type_HTH"/>
</dbReference>
<name>A0A1H8WIU5_9HYPH</name>
<dbReference type="EMBL" id="FOCV01000066">
    <property type="protein sequence ID" value="SEP27585.1"/>
    <property type="molecule type" value="Genomic_DNA"/>
</dbReference>
<dbReference type="STRING" id="501024.RTCCBAU85039_6467"/>
<dbReference type="SMART" id="SM00530">
    <property type="entry name" value="HTH_XRE"/>
    <property type="match status" value="1"/>
</dbReference>
<proteinExistence type="predicted"/>
<dbReference type="AlphaFoldDB" id="A0A1H8WIU5"/>
<dbReference type="Pfam" id="PF01381">
    <property type="entry name" value="HTH_3"/>
    <property type="match status" value="1"/>
</dbReference>
<gene>
    <name evidence="2" type="ORF">RTCCBAU85039_6467</name>
    <name evidence="3" type="ORF">SAMN05216228_106611</name>
</gene>
<dbReference type="RefSeq" id="WP_072381827.1">
    <property type="nucleotide sequence ID" value="NZ_FNXB01000075.1"/>
</dbReference>
<reference evidence="4" key="1">
    <citation type="submission" date="2016-10" db="EMBL/GenBank/DDBJ databases">
        <authorList>
            <person name="Wibberg D."/>
        </authorList>
    </citation>
    <scope>NUCLEOTIDE SEQUENCE [LARGE SCALE GENOMIC DNA]</scope>
</reference>
<dbReference type="GO" id="GO:0003677">
    <property type="term" value="F:DNA binding"/>
    <property type="evidence" value="ECO:0007669"/>
    <property type="project" value="InterPro"/>
</dbReference>
<feature type="domain" description="HTH cro/C1-type" evidence="1">
    <location>
        <begin position="99"/>
        <end position="152"/>
    </location>
</feature>
<organism evidence="2 4">
    <name type="scientific">Rhizobium tibeticum</name>
    <dbReference type="NCBI Taxonomy" id="501024"/>
    <lineage>
        <taxon>Bacteria</taxon>
        <taxon>Pseudomonadati</taxon>
        <taxon>Pseudomonadota</taxon>
        <taxon>Alphaproteobacteria</taxon>
        <taxon>Hyphomicrobiales</taxon>
        <taxon>Rhizobiaceae</taxon>
        <taxon>Rhizobium/Agrobacterium group</taxon>
        <taxon>Rhizobium</taxon>
    </lineage>
</organism>
<dbReference type="Proteomes" id="UP000198939">
    <property type="component" value="Unassembled WGS sequence"/>
</dbReference>
<reference evidence="3 5" key="2">
    <citation type="submission" date="2016-10" db="EMBL/GenBank/DDBJ databases">
        <authorList>
            <person name="Varghese N."/>
            <person name="Submissions S."/>
        </authorList>
    </citation>
    <scope>NUCLEOTIDE SEQUENCE [LARGE SCALE GENOMIC DNA]</scope>
    <source>
        <strain evidence="3 5">CGMCC 1.7071</strain>
    </source>
</reference>
<keyword evidence="5" id="KW-1185">Reference proteome</keyword>
<evidence type="ECO:0000313" key="3">
    <source>
        <dbReference type="EMBL" id="SEP27585.1"/>
    </source>
</evidence>
<dbReference type="Gene3D" id="1.10.260.40">
    <property type="entry name" value="lambda repressor-like DNA-binding domains"/>
    <property type="match status" value="1"/>
</dbReference>
<evidence type="ECO:0000313" key="5">
    <source>
        <dbReference type="Proteomes" id="UP000198939"/>
    </source>
</evidence>
<dbReference type="EMBL" id="FNXB01000075">
    <property type="protein sequence ID" value="SEI20757.1"/>
    <property type="molecule type" value="Genomic_DNA"/>
</dbReference>
<dbReference type="Proteomes" id="UP000183063">
    <property type="component" value="Unassembled WGS sequence"/>
</dbReference>
<protein>
    <submittedName>
        <fullName evidence="2 3">Helix-turn-helix</fullName>
    </submittedName>
</protein>
<dbReference type="SUPFAM" id="SSF47413">
    <property type="entry name" value="lambda repressor-like DNA-binding domains"/>
    <property type="match status" value="1"/>
</dbReference>
<dbReference type="CDD" id="cd00093">
    <property type="entry name" value="HTH_XRE"/>
    <property type="match status" value="1"/>
</dbReference>